<gene>
    <name evidence="1" type="ORF">PDMSB3_0061</name>
</gene>
<sequence length="102" mass="11018">MPLLCVGSDALPFGGRCTFAANLHQNVAKALTFLCSTQPAPDHARFVLQPGHTRPGFAVFQRTPEKSLEGLLGRSERTDELGALLFERFTFASDNGVDIGRG</sequence>
<evidence type="ECO:0000313" key="2">
    <source>
        <dbReference type="Proteomes" id="UP000325811"/>
    </source>
</evidence>
<dbReference type="Proteomes" id="UP000325811">
    <property type="component" value="Chromosome I"/>
</dbReference>
<organism evidence="1 2">
    <name type="scientific">Paraburkholderia dioscoreae</name>
    <dbReference type="NCBI Taxonomy" id="2604047"/>
    <lineage>
        <taxon>Bacteria</taxon>
        <taxon>Pseudomonadati</taxon>
        <taxon>Pseudomonadota</taxon>
        <taxon>Betaproteobacteria</taxon>
        <taxon>Burkholderiales</taxon>
        <taxon>Burkholderiaceae</taxon>
        <taxon>Paraburkholderia</taxon>
    </lineage>
</organism>
<accession>A0A5Q4Z9M9</accession>
<dbReference type="EMBL" id="LR699553">
    <property type="protein sequence ID" value="VVD26523.1"/>
    <property type="molecule type" value="Genomic_DNA"/>
</dbReference>
<keyword evidence="2" id="KW-1185">Reference proteome</keyword>
<proteinExistence type="predicted"/>
<evidence type="ECO:0000313" key="1">
    <source>
        <dbReference type="EMBL" id="VVD26523.1"/>
    </source>
</evidence>
<dbReference type="AlphaFoldDB" id="A0A5Q4Z9M9"/>
<reference evidence="1 2" key="1">
    <citation type="submission" date="2019-08" db="EMBL/GenBank/DDBJ databases">
        <authorList>
            <person name="Herpell B J."/>
        </authorList>
    </citation>
    <scope>NUCLEOTIDE SEQUENCE [LARGE SCALE GENOMIC DNA]</scope>
    <source>
        <strain evidence="2">Msb3</strain>
    </source>
</reference>
<dbReference type="KEGG" id="pdio:PDMSB3_0061"/>
<name>A0A5Q4Z9M9_9BURK</name>
<protein>
    <submittedName>
        <fullName evidence="1">Uncharacterized protein</fullName>
    </submittedName>
</protein>